<evidence type="ECO:0000256" key="1">
    <source>
        <dbReference type="ARBA" id="ARBA00004127"/>
    </source>
</evidence>
<dbReference type="Gene3D" id="1.20.120.1630">
    <property type="match status" value="1"/>
</dbReference>
<dbReference type="AlphaFoldDB" id="A0A3S0QY19"/>
<evidence type="ECO:0000313" key="6">
    <source>
        <dbReference type="EMBL" id="RUM04657.1"/>
    </source>
</evidence>
<feature type="transmembrane region" description="Helical" evidence="5">
    <location>
        <begin position="37"/>
        <end position="58"/>
    </location>
</feature>
<dbReference type="GO" id="GO:0032259">
    <property type="term" value="P:methylation"/>
    <property type="evidence" value="ECO:0007669"/>
    <property type="project" value="UniProtKB-KW"/>
</dbReference>
<dbReference type="Pfam" id="PF04191">
    <property type="entry name" value="PEMT"/>
    <property type="match status" value="1"/>
</dbReference>
<keyword evidence="2 5" id="KW-0812">Transmembrane</keyword>
<keyword evidence="4 5" id="KW-0472">Membrane</keyword>
<sequence length="229" mass="25617">MEDQKRSLGRRATEATVKFVAVLAAMIFIAAGSLSYWQGWLFLFNFGGWIVATTAYFLKYDRALLEQRLHVGPAAEREPAQKRIQLFNGIVLIALFIGSALDYRFGWSAVPAPIVIFGNVLMAAGFYGCFLVLRQNSFASATVEIRRDQRVISSGLYSVVRHPMYAAALVLFIGIPLSLGSYWGLLAIPPAFAGLVARLLDEEKHLTRDLPGYAEYRRKVRDRLLPGLW</sequence>
<dbReference type="Proteomes" id="UP000273611">
    <property type="component" value="Unassembled WGS sequence"/>
</dbReference>
<gene>
    <name evidence="6" type="ORF">EEQ99_03865</name>
</gene>
<accession>A0A3S0QY19</accession>
<comment type="subcellular location">
    <subcellularLocation>
        <location evidence="1">Endomembrane system</location>
        <topology evidence="1">Multi-pass membrane protein</topology>
    </subcellularLocation>
</comment>
<feature type="transmembrane region" description="Helical" evidence="5">
    <location>
        <begin position="12"/>
        <end position="31"/>
    </location>
</feature>
<evidence type="ECO:0000313" key="7">
    <source>
        <dbReference type="Proteomes" id="UP000273611"/>
    </source>
</evidence>
<reference evidence="6 7" key="1">
    <citation type="journal article" date="2015" name="Int. J. Syst. Evol. Microbiol.">
        <title>Rhizobium anhuiense sp. nov., isolated from effective nodules of Vicia faba and Pisum sativum.</title>
        <authorList>
            <person name="Zhang Y.J."/>
            <person name="Zheng W.T."/>
            <person name="Everall I."/>
            <person name="Young J.P."/>
            <person name="Zhang X.X."/>
            <person name="Tian C.F."/>
            <person name="Sui X.H."/>
            <person name="Wang E.T."/>
            <person name="Chen W.X."/>
        </authorList>
    </citation>
    <scope>NUCLEOTIDE SEQUENCE [LARGE SCALE GENOMIC DNA]</scope>
    <source>
        <strain evidence="6 7">CCBAU 23252</strain>
    </source>
</reference>
<dbReference type="GO" id="GO:0012505">
    <property type="term" value="C:endomembrane system"/>
    <property type="evidence" value="ECO:0007669"/>
    <property type="project" value="UniProtKB-SubCell"/>
</dbReference>
<dbReference type="RefSeq" id="WP_028757562.1">
    <property type="nucleotide sequence ID" value="NZ_BMFI01000002.1"/>
</dbReference>
<dbReference type="InterPro" id="IPR007318">
    <property type="entry name" value="Phopholipid_MeTrfase"/>
</dbReference>
<dbReference type="InterPro" id="IPR052527">
    <property type="entry name" value="Metal_cation-efflux_comp"/>
</dbReference>
<protein>
    <submittedName>
        <fullName evidence="6">Isoprenylcysteine carboxylmethyltransferase family protein</fullName>
    </submittedName>
</protein>
<feature type="transmembrane region" description="Helical" evidence="5">
    <location>
        <begin position="112"/>
        <end position="133"/>
    </location>
</feature>
<evidence type="ECO:0000256" key="4">
    <source>
        <dbReference type="ARBA" id="ARBA00023136"/>
    </source>
</evidence>
<dbReference type="EMBL" id="RIBW01000001">
    <property type="protein sequence ID" value="RUM04657.1"/>
    <property type="molecule type" value="Genomic_DNA"/>
</dbReference>
<keyword evidence="6" id="KW-0489">Methyltransferase</keyword>
<comment type="caution">
    <text evidence="6">The sequence shown here is derived from an EMBL/GenBank/DDBJ whole genome shotgun (WGS) entry which is preliminary data.</text>
</comment>
<feature type="transmembrane region" description="Helical" evidence="5">
    <location>
        <begin position="86"/>
        <end position="106"/>
    </location>
</feature>
<evidence type="ECO:0000256" key="5">
    <source>
        <dbReference type="SAM" id="Phobius"/>
    </source>
</evidence>
<organism evidence="6 7">
    <name type="scientific">Rhizobium anhuiense</name>
    <dbReference type="NCBI Taxonomy" id="1184720"/>
    <lineage>
        <taxon>Bacteria</taxon>
        <taxon>Pseudomonadati</taxon>
        <taxon>Pseudomonadota</taxon>
        <taxon>Alphaproteobacteria</taxon>
        <taxon>Hyphomicrobiales</taxon>
        <taxon>Rhizobiaceae</taxon>
        <taxon>Rhizobium/Agrobacterium group</taxon>
        <taxon>Rhizobium</taxon>
    </lineage>
</organism>
<keyword evidence="3 5" id="KW-1133">Transmembrane helix</keyword>
<keyword evidence="6" id="KW-0808">Transferase</keyword>
<dbReference type="PANTHER" id="PTHR43847:SF1">
    <property type="entry name" value="BLL3993 PROTEIN"/>
    <property type="match status" value="1"/>
</dbReference>
<evidence type="ECO:0000256" key="3">
    <source>
        <dbReference type="ARBA" id="ARBA00022989"/>
    </source>
</evidence>
<dbReference type="PANTHER" id="PTHR43847">
    <property type="entry name" value="BLL3993 PROTEIN"/>
    <property type="match status" value="1"/>
</dbReference>
<proteinExistence type="predicted"/>
<name>A0A3S0QY19_9HYPH</name>
<evidence type="ECO:0000256" key="2">
    <source>
        <dbReference type="ARBA" id="ARBA00022692"/>
    </source>
</evidence>
<dbReference type="GO" id="GO:0008168">
    <property type="term" value="F:methyltransferase activity"/>
    <property type="evidence" value="ECO:0007669"/>
    <property type="project" value="UniProtKB-KW"/>
</dbReference>